<keyword evidence="2" id="KW-1185">Reference proteome</keyword>
<evidence type="ECO:0000313" key="2">
    <source>
        <dbReference type="Proteomes" id="UP000288168"/>
    </source>
</evidence>
<protein>
    <recommendedName>
        <fullName evidence="3">Cyanamide hydratase</fullName>
    </recommendedName>
</protein>
<evidence type="ECO:0008006" key="3">
    <source>
        <dbReference type="Google" id="ProtNLM"/>
    </source>
</evidence>
<comment type="caution">
    <text evidence="1">The sequence shown here is derived from an EMBL/GenBank/DDBJ whole genome shotgun (WGS) entry which is preliminary data.</text>
</comment>
<dbReference type="Proteomes" id="UP000288168">
    <property type="component" value="Unassembled WGS sequence"/>
</dbReference>
<organism evidence="1 2">
    <name type="scientific">Fusarium duplospermum</name>
    <dbReference type="NCBI Taxonomy" id="1325734"/>
    <lineage>
        <taxon>Eukaryota</taxon>
        <taxon>Fungi</taxon>
        <taxon>Dikarya</taxon>
        <taxon>Ascomycota</taxon>
        <taxon>Pezizomycotina</taxon>
        <taxon>Sordariomycetes</taxon>
        <taxon>Hypocreomycetidae</taxon>
        <taxon>Hypocreales</taxon>
        <taxon>Nectriaceae</taxon>
        <taxon>Fusarium</taxon>
        <taxon>Fusarium solani species complex</taxon>
    </lineage>
</organism>
<dbReference type="EMBL" id="NKCI01000386">
    <property type="protein sequence ID" value="RSL42045.1"/>
    <property type="molecule type" value="Genomic_DNA"/>
</dbReference>
<dbReference type="CDD" id="cd00077">
    <property type="entry name" value="HDc"/>
    <property type="match status" value="1"/>
</dbReference>
<dbReference type="InterPro" id="IPR003607">
    <property type="entry name" value="HD/PDEase_dom"/>
</dbReference>
<dbReference type="InterPro" id="IPR017771">
    <property type="entry name" value="Cyanamide_hydratase_HD"/>
</dbReference>
<dbReference type="OrthoDB" id="409121at2759"/>
<sequence length="261" mass="29355">MCSGATPSSNPTVDFGFTAITRDVSKLTPAPSKPIHKVVPASPASTPIPSTALAKQVQAYALKTLPAFIYHHSMRVYHYGISIREQQFPDWKWNERTKETYFLTCMLHDVGLTQESLRDTKLSFEFWGGYNAMEVLLGEKGERYQAESVAEAIIRHNDFGPEGLITSLGLILQMATTFDNMGNNAFMVHPDTIKSVVKMYPRLKWNSCVVDSMKSEFDLKPWAHLTKFNPTHGFFEEFIDNKVMEAYDEDDSGSGKCPCGH</sequence>
<dbReference type="AlphaFoldDB" id="A0A428NMR8"/>
<dbReference type="SUPFAM" id="SSF109604">
    <property type="entry name" value="HD-domain/PDEase-like"/>
    <property type="match status" value="1"/>
</dbReference>
<evidence type="ECO:0000313" key="1">
    <source>
        <dbReference type="EMBL" id="RSL42045.1"/>
    </source>
</evidence>
<gene>
    <name evidence="1" type="ORF">CEP54_015623</name>
</gene>
<accession>A0A428NMR8</accession>
<proteinExistence type="predicted"/>
<dbReference type="Gene3D" id="1.10.3210.10">
    <property type="entry name" value="Hypothetical protein af1432"/>
    <property type="match status" value="1"/>
</dbReference>
<dbReference type="PANTHER" id="PTHR35569:SF1">
    <property type="entry name" value="CYANAMIDE HYDRATASE DDI2-RELATED"/>
    <property type="match status" value="1"/>
</dbReference>
<dbReference type="NCBIfam" id="TIGR03401">
    <property type="entry name" value="cyanamide_fam"/>
    <property type="match status" value="1"/>
</dbReference>
<name>A0A428NMR8_9HYPO</name>
<reference evidence="1 2" key="1">
    <citation type="submission" date="2017-06" db="EMBL/GenBank/DDBJ databases">
        <title>Comparative genomic analysis of Ambrosia Fusariam Clade fungi.</title>
        <authorList>
            <person name="Stajich J.E."/>
            <person name="Carrillo J."/>
            <person name="Kijimoto T."/>
            <person name="Eskalen A."/>
            <person name="O'Donnell K."/>
            <person name="Kasson M."/>
        </authorList>
    </citation>
    <scope>NUCLEOTIDE SEQUENCE [LARGE SCALE GENOMIC DNA]</scope>
    <source>
        <strain evidence="1 2">NRRL62584</strain>
    </source>
</reference>
<dbReference type="PANTHER" id="PTHR35569">
    <property type="entry name" value="CYANAMIDE HYDRATASE DDI2-RELATED"/>
    <property type="match status" value="1"/>
</dbReference>